<dbReference type="Pfam" id="PF00672">
    <property type="entry name" value="HAMP"/>
    <property type="match status" value="1"/>
</dbReference>
<comment type="caution">
    <text evidence="14">The sequence shown here is derived from an EMBL/GenBank/DDBJ whole genome shotgun (WGS) entry which is preliminary data.</text>
</comment>
<dbReference type="SMART" id="SM00388">
    <property type="entry name" value="HisKA"/>
    <property type="match status" value="1"/>
</dbReference>
<dbReference type="PRINTS" id="PR00344">
    <property type="entry name" value="BCTRLSENSOR"/>
</dbReference>
<evidence type="ECO:0000256" key="1">
    <source>
        <dbReference type="ARBA" id="ARBA00000085"/>
    </source>
</evidence>
<dbReference type="SMART" id="SM00304">
    <property type="entry name" value="HAMP"/>
    <property type="match status" value="1"/>
</dbReference>
<evidence type="ECO:0000256" key="9">
    <source>
        <dbReference type="ARBA" id="ARBA00023012"/>
    </source>
</evidence>
<dbReference type="InterPro" id="IPR050428">
    <property type="entry name" value="TCS_sensor_his_kinase"/>
</dbReference>
<dbReference type="InterPro" id="IPR038428">
    <property type="entry name" value="HK_sensor_dom_sf"/>
</dbReference>
<keyword evidence="8 11" id="KW-1133">Transmembrane helix</keyword>
<evidence type="ECO:0000256" key="6">
    <source>
        <dbReference type="ARBA" id="ARBA00022692"/>
    </source>
</evidence>
<dbReference type="EMBL" id="ARXX01000029">
    <property type="protein sequence ID" value="MBF5056809.1"/>
    <property type="molecule type" value="Genomic_DNA"/>
</dbReference>
<gene>
    <name evidence="14" type="ORF">Y5W_02103</name>
</gene>
<dbReference type="SUPFAM" id="SSF55874">
    <property type="entry name" value="ATPase domain of HSP90 chaperone/DNA topoisomerase II/histidine kinase"/>
    <property type="match status" value="1"/>
</dbReference>
<evidence type="ECO:0000256" key="7">
    <source>
        <dbReference type="ARBA" id="ARBA00022777"/>
    </source>
</evidence>
<reference evidence="14 15" key="1">
    <citation type="submission" date="2012-09" db="EMBL/GenBank/DDBJ databases">
        <title>Genome Sequence of alkane-degrading Bacterium Alcanivorax sp. 521-1.</title>
        <authorList>
            <person name="Lai Q."/>
            <person name="Shao Z."/>
        </authorList>
    </citation>
    <scope>NUCLEOTIDE SEQUENCE [LARGE SCALE GENOMIC DNA]</scope>
    <source>
        <strain evidence="14 15">521-1</strain>
    </source>
</reference>
<keyword evidence="15" id="KW-1185">Reference proteome</keyword>
<dbReference type="Gene3D" id="3.30.565.10">
    <property type="entry name" value="Histidine kinase-like ATPase, C-terminal domain"/>
    <property type="match status" value="1"/>
</dbReference>
<dbReference type="CDD" id="cd00082">
    <property type="entry name" value="HisKA"/>
    <property type="match status" value="1"/>
</dbReference>
<comment type="catalytic activity">
    <reaction evidence="1">
        <text>ATP + protein L-histidine = ADP + protein N-phospho-L-histidine.</text>
        <dbReference type="EC" id="2.7.13.3"/>
    </reaction>
</comment>
<dbReference type="SUPFAM" id="SSF158472">
    <property type="entry name" value="HAMP domain-like"/>
    <property type="match status" value="1"/>
</dbReference>
<dbReference type="InterPro" id="IPR036097">
    <property type="entry name" value="HisK_dim/P_sf"/>
</dbReference>
<evidence type="ECO:0000256" key="3">
    <source>
        <dbReference type="ARBA" id="ARBA00012438"/>
    </source>
</evidence>
<evidence type="ECO:0000256" key="2">
    <source>
        <dbReference type="ARBA" id="ARBA00004370"/>
    </source>
</evidence>
<evidence type="ECO:0000313" key="15">
    <source>
        <dbReference type="Proteomes" id="UP000662703"/>
    </source>
</evidence>
<dbReference type="GO" id="GO:0016301">
    <property type="term" value="F:kinase activity"/>
    <property type="evidence" value="ECO:0007669"/>
    <property type="project" value="UniProtKB-KW"/>
</dbReference>
<dbReference type="InterPro" id="IPR036890">
    <property type="entry name" value="HATPase_C_sf"/>
</dbReference>
<evidence type="ECO:0000313" key="14">
    <source>
        <dbReference type="EMBL" id="MBF5056809.1"/>
    </source>
</evidence>
<dbReference type="Pfam" id="PF00512">
    <property type="entry name" value="HisKA"/>
    <property type="match status" value="1"/>
</dbReference>
<evidence type="ECO:0000259" key="13">
    <source>
        <dbReference type="PROSITE" id="PS50885"/>
    </source>
</evidence>
<dbReference type="Gene3D" id="1.10.287.130">
    <property type="match status" value="1"/>
</dbReference>
<protein>
    <recommendedName>
        <fullName evidence="3">histidine kinase</fullName>
        <ecNumber evidence="3">2.7.13.3</ecNumber>
    </recommendedName>
</protein>
<keyword evidence="5" id="KW-0808">Transferase</keyword>
<dbReference type="PANTHER" id="PTHR45436:SF5">
    <property type="entry name" value="SENSOR HISTIDINE KINASE TRCS"/>
    <property type="match status" value="1"/>
</dbReference>
<dbReference type="InterPro" id="IPR004358">
    <property type="entry name" value="Sig_transdc_His_kin-like_C"/>
</dbReference>
<sequence length="448" mass="49914">MPGRGSLFWKLALLLSLSAVITVGLSWTLTRHVGNRVLLLDDEARTVMRGYAAEAWWAWDGGGEAGVAAWLDALAEREPGDAMVVNADDASLSGRPLTEAQRAGLRFQRKLDWRMSFRMTAMPYIGVPFPQAPEAGSLVMQLPPRYFPGGSWPYWKTFLLVVMPALLALLAGALLYWRIMVPLRQLQARVRRFQDDPAARVDADLARRGDEFGELGRRFNRMAERVAGMLDTQRRLLHDLSHEMRTPLSRLTVALEGDLSEAELRRRVARELAAMRTLVGDTLSLAWHDTEQSRAATEVLSPASVWELVAENAAFESDWSQARFPCRVSASARVRGNLNDLAQALENLVRNAVRHSPPDGRVTLDGRREGDVWHLWVADEGPGVPDERLEAIFEPFVRLDRARSADHGFGLGLSIARRAVTRQGGTLWADNEGAGLRVHLRLPAEPDV</sequence>
<dbReference type="InterPro" id="IPR003660">
    <property type="entry name" value="HAMP_dom"/>
</dbReference>
<dbReference type="CDD" id="cd06225">
    <property type="entry name" value="HAMP"/>
    <property type="match status" value="1"/>
</dbReference>
<keyword evidence="9" id="KW-0902">Two-component regulatory system</keyword>
<proteinExistence type="predicted"/>
<keyword evidence="10 11" id="KW-0472">Membrane</keyword>
<evidence type="ECO:0000256" key="11">
    <source>
        <dbReference type="SAM" id="Phobius"/>
    </source>
</evidence>
<evidence type="ECO:0000256" key="10">
    <source>
        <dbReference type="ARBA" id="ARBA00023136"/>
    </source>
</evidence>
<dbReference type="Gene3D" id="3.30.450.170">
    <property type="entry name" value="Two-component histidine kinase, sensor domain"/>
    <property type="match status" value="1"/>
</dbReference>
<feature type="domain" description="HAMP" evidence="13">
    <location>
        <begin position="177"/>
        <end position="231"/>
    </location>
</feature>
<keyword evidence="7 14" id="KW-0418">Kinase</keyword>
<evidence type="ECO:0000256" key="8">
    <source>
        <dbReference type="ARBA" id="ARBA00022989"/>
    </source>
</evidence>
<feature type="domain" description="Histidine kinase" evidence="12">
    <location>
        <begin position="239"/>
        <end position="446"/>
    </location>
</feature>
<keyword evidence="6 11" id="KW-0812">Transmembrane</keyword>
<dbReference type="Pfam" id="PF16750">
    <property type="entry name" value="HK_sensor"/>
    <property type="match status" value="1"/>
</dbReference>
<feature type="transmembrane region" description="Helical" evidence="11">
    <location>
        <begin position="154"/>
        <end position="177"/>
    </location>
</feature>
<keyword evidence="4" id="KW-0597">Phosphoprotein</keyword>
<dbReference type="SMART" id="SM00387">
    <property type="entry name" value="HATPase_c"/>
    <property type="match status" value="1"/>
</dbReference>
<dbReference type="Pfam" id="PF02518">
    <property type="entry name" value="HATPase_c"/>
    <property type="match status" value="1"/>
</dbReference>
<dbReference type="Proteomes" id="UP000662703">
    <property type="component" value="Unassembled WGS sequence"/>
</dbReference>
<dbReference type="PANTHER" id="PTHR45436">
    <property type="entry name" value="SENSOR HISTIDINE KINASE YKOH"/>
    <property type="match status" value="1"/>
</dbReference>
<name>A0ABS0ARN7_9GAMM</name>
<dbReference type="InterPro" id="IPR003594">
    <property type="entry name" value="HATPase_dom"/>
</dbReference>
<dbReference type="EC" id="2.7.13.3" evidence="3"/>
<dbReference type="InterPro" id="IPR031930">
    <property type="entry name" value="HK_sensor"/>
</dbReference>
<accession>A0ABS0ARN7</accession>
<dbReference type="RefSeq" id="WP_194865192.1">
    <property type="nucleotide sequence ID" value="NZ_ARXX01000029.1"/>
</dbReference>
<comment type="subcellular location">
    <subcellularLocation>
        <location evidence="2">Membrane</location>
    </subcellularLocation>
</comment>
<evidence type="ECO:0000259" key="12">
    <source>
        <dbReference type="PROSITE" id="PS50109"/>
    </source>
</evidence>
<dbReference type="SUPFAM" id="SSF47384">
    <property type="entry name" value="Homodimeric domain of signal transducing histidine kinase"/>
    <property type="match status" value="1"/>
</dbReference>
<dbReference type="InterPro" id="IPR003661">
    <property type="entry name" value="HisK_dim/P_dom"/>
</dbReference>
<dbReference type="PROSITE" id="PS50885">
    <property type="entry name" value="HAMP"/>
    <property type="match status" value="1"/>
</dbReference>
<dbReference type="InterPro" id="IPR005467">
    <property type="entry name" value="His_kinase_dom"/>
</dbReference>
<evidence type="ECO:0000256" key="5">
    <source>
        <dbReference type="ARBA" id="ARBA00022679"/>
    </source>
</evidence>
<dbReference type="PROSITE" id="PS50109">
    <property type="entry name" value="HIS_KIN"/>
    <property type="match status" value="1"/>
</dbReference>
<organism evidence="14 15">
    <name type="scientific">Alloalcanivorax profundimaris</name>
    <dbReference type="NCBI Taxonomy" id="2735259"/>
    <lineage>
        <taxon>Bacteria</taxon>
        <taxon>Pseudomonadati</taxon>
        <taxon>Pseudomonadota</taxon>
        <taxon>Gammaproteobacteria</taxon>
        <taxon>Oceanospirillales</taxon>
        <taxon>Alcanivoracaceae</taxon>
        <taxon>Alloalcanivorax</taxon>
    </lineage>
</organism>
<evidence type="ECO:0000256" key="4">
    <source>
        <dbReference type="ARBA" id="ARBA00022553"/>
    </source>
</evidence>